<name>A0A2G1VCE7_9GAMM</name>
<proteinExistence type="predicted"/>
<sequence>MSEGYRPNSISPDTLAAILESAVLAPSSHNTQPWRFEISRSGVSLFADRLRALPVNDPDDRELTISCGCALLNLRIAAAHVGFTANCALLPDPEDEDLLATVSFEPFSQTVGIEHRETALFRAITRRRTYRKRFEPKQVPTGVLDTLAKAALAEGAWFHVLESEQVRHQVAELVAEGDAAQWSNPSWRRELAAWMHPRRKGDGLTVPGLVAPVAQLVVRTFDMGNGVGAKDRQLADESPVIAALGTSGDGDEDWLKAGQALERVLLTSLGQGLQASYLNQPIQVAVLRPKLQHLLGRSGFPQILLRLGYPATDLPAAPRRNLQEVVETQDSGEITAKHYGRN</sequence>
<dbReference type="GO" id="GO:0016491">
    <property type="term" value="F:oxidoreductase activity"/>
    <property type="evidence" value="ECO:0007669"/>
    <property type="project" value="InterPro"/>
</dbReference>
<dbReference type="NCBIfam" id="NF047509">
    <property type="entry name" value="Rv3131_FMN_oxido"/>
    <property type="match status" value="1"/>
</dbReference>
<dbReference type="InterPro" id="IPR000415">
    <property type="entry name" value="Nitroreductase-like"/>
</dbReference>
<dbReference type="EMBL" id="NTFI01000005">
    <property type="protein sequence ID" value="PHQ24431.1"/>
    <property type="molecule type" value="Genomic_DNA"/>
</dbReference>
<dbReference type="AlphaFoldDB" id="A0A2G1VCE7"/>
<dbReference type="Proteomes" id="UP000229044">
    <property type="component" value="Unassembled WGS sequence"/>
</dbReference>
<organism evidence="2 3">
    <name type="scientific">Marinobacter guineae</name>
    <dbReference type="NCBI Taxonomy" id="432303"/>
    <lineage>
        <taxon>Bacteria</taxon>
        <taxon>Pseudomonadati</taxon>
        <taxon>Pseudomonadota</taxon>
        <taxon>Gammaproteobacteria</taxon>
        <taxon>Pseudomonadales</taxon>
        <taxon>Marinobacteraceae</taxon>
        <taxon>Marinobacter</taxon>
    </lineage>
</organism>
<reference evidence="2 3" key="1">
    <citation type="submission" date="2017-09" db="EMBL/GenBank/DDBJ databases">
        <title>The draft genome sequences of Marinobacter guineae M3B.</title>
        <authorList>
            <person name="Cao J."/>
        </authorList>
    </citation>
    <scope>NUCLEOTIDE SEQUENCE [LARGE SCALE GENOMIC DNA]</scope>
    <source>
        <strain evidence="2 3">M3B</strain>
    </source>
</reference>
<comment type="caution">
    <text evidence="2">The sequence shown here is derived from an EMBL/GenBank/DDBJ whole genome shotgun (WGS) entry which is preliminary data.</text>
</comment>
<dbReference type="PANTHER" id="PTHR23026:SF123">
    <property type="entry name" value="NAD(P)H NITROREDUCTASE RV3131-RELATED"/>
    <property type="match status" value="1"/>
</dbReference>
<evidence type="ECO:0000259" key="1">
    <source>
        <dbReference type="Pfam" id="PF00881"/>
    </source>
</evidence>
<feature type="domain" description="Nitroreductase" evidence="1">
    <location>
        <begin position="5"/>
        <end position="37"/>
    </location>
</feature>
<dbReference type="InterPro" id="IPR029479">
    <property type="entry name" value="Nitroreductase"/>
</dbReference>
<evidence type="ECO:0000313" key="3">
    <source>
        <dbReference type="Proteomes" id="UP000229044"/>
    </source>
</evidence>
<dbReference type="PANTHER" id="PTHR23026">
    <property type="entry name" value="NADPH NITROREDUCTASE"/>
    <property type="match status" value="1"/>
</dbReference>
<dbReference type="OrthoDB" id="272552at2"/>
<dbReference type="RefSeq" id="WP_099619207.1">
    <property type="nucleotide sequence ID" value="NZ_KZ319341.1"/>
</dbReference>
<evidence type="ECO:0000313" key="2">
    <source>
        <dbReference type="EMBL" id="PHQ24431.1"/>
    </source>
</evidence>
<dbReference type="InterPro" id="IPR050627">
    <property type="entry name" value="Nitroreductase/BluB"/>
</dbReference>
<gene>
    <name evidence="2" type="ORF">CLH62_16130</name>
</gene>
<protein>
    <submittedName>
        <fullName evidence="2">Nitroreductase</fullName>
    </submittedName>
</protein>
<keyword evidence="3" id="KW-1185">Reference proteome</keyword>
<dbReference type="SUPFAM" id="SSF55469">
    <property type="entry name" value="FMN-dependent nitroreductase-like"/>
    <property type="match status" value="2"/>
</dbReference>
<accession>A0A2G1VCE7</accession>
<dbReference type="Pfam" id="PF00881">
    <property type="entry name" value="Nitroreductase"/>
    <property type="match status" value="1"/>
</dbReference>
<dbReference type="Gene3D" id="3.40.109.10">
    <property type="entry name" value="NADH Oxidase"/>
    <property type="match status" value="2"/>
</dbReference>